<dbReference type="Proteomes" id="UP000186905">
    <property type="component" value="Unassembled WGS sequence"/>
</dbReference>
<organism evidence="3 4">
    <name type="scientific">Photobacterium proteolyticum</name>
    <dbReference type="NCBI Taxonomy" id="1903952"/>
    <lineage>
        <taxon>Bacteria</taxon>
        <taxon>Pseudomonadati</taxon>
        <taxon>Pseudomonadota</taxon>
        <taxon>Gammaproteobacteria</taxon>
        <taxon>Vibrionales</taxon>
        <taxon>Vibrionaceae</taxon>
        <taxon>Photobacterium</taxon>
    </lineage>
</organism>
<keyword evidence="1" id="KW-1133">Transmembrane helix</keyword>
<feature type="transmembrane region" description="Helical" evidence="1">
    <location>
        <begin position="118"/>
        <end position="138"/>
    </location>
</feature>
<dbReference type="STRING" id="1903952.BIT28_07500"/>
<dbReference type="Pfam" id="PF00892">
    <property type="entry name" value="EamA"/>
    <property type="match status" value="2"/>
</dbReference>
<dbReference type="AlphaFoldDB" id="A0A1Q9G6F8"/>
<feature type="transmembrane region" description="Helical" evidence="1">
    <location>
        <begin position="94"/>
        <end position="112"/>
    </location>
</feature>
<comment type="caution">
    <text evidence="3">The sequence shown here is derived from an EMBL/GenBank/DDBJ whole genome shotgun (WGS) entry which is preliminary data.</text>
</comment>
<dbReference type="SUPFAM" id="SSF103481">
    <property type="entry name" value="Multidrug resistance efflux transporter EmrE"/>
    <property type="match status" value="2"/>
</dbReference>
<evidence type="ECO:0000256" key="1">
    <source>
        <dbReference type="SAM" id="Phobius"/>
    </source>
</evidence>
<keyword evidence="1" id="KW-0812">Transmembrane</keyword>
<feature type="transmembrane region" description="Helical" evidence="1">
    <location>
        <begin position="276"/>
        <end position="293"/>
    </location>
</feature>
<feature type="transmembrane region" description="Helical" evidence="1">
    <location>
        <begin position="61"/>
        <end position="82"/>
    </location>
</feature>
<accession>A0A1Q9G6F8</accession>
<dbReference type="RefSeq" id="WP_075768223.1">
    <property type="nucleotide sequence ID" value="NZ_MJIL01000100.1"/>
</dbReference>
<evidence type="ECO:0000313" key="3">
    <source>
        <dbReference type="EMBL" id="OLQ69864.1"/>
    </source>
</evidence>
<feature type="transmembrane region" description="Helical" evidence="1">
    <location>
        <begin position="36"/>
        <end position="55"/>
    </location>
</feature>
<dbReference type="PANTHER" id="PTHR22911:SF137">
    <property type="entry name" value="SOLUTE CARRIER FAMILY 35 MEMBER G2-RELATED"/>
    <property type="match status" value="1"/>
</dbReference>
<feature type="domain" description="EamA" evidence="2">
    <location>
        <begin position="5"/>
        <end position="133"/>
    </location>
</feature>
<proteinExistence type="predicted"/>
<gene>
    <name evidence="3" type="ORF">BIT28_07500</name>
</gene>
<feature type="transmembrane region" description="Helical" evidence="1">
    <location>
        <begin position="6"/>
        <end position="24"/>
    </location>
</feature>
<keyword evidence="4" id="KW-1185">Reference proteome</keyword>
<dbReference type="InterPro" id="IPR037185">
    <property type="entry name" value="EmrE-like"/>
</dbReference>
<feature type="domain" description="EamA" evidence="2">
    <location>
        <begin position="154"/>
        <end position="292"/>
    </location>
</feature>
<dbReference type="OrthoDB" id="7841315at2"/>
<feature type="transmembrane region" description="Helical" evidence="1">
    <location>
        <begin position="247"/>
        <end position="267"/>
    </location>
</feature>
<evidence type="ECO:0000313" key="4">
    <source>
        <dbReference type="Proteomes" id="UP000186905"/>
    </source>
</evidence>
<dbReference type="InterPro" id="IPR000620">
    <property type="entry name" value="EamA_dom"/>
</dbReference>
<dbReference type="PANTHER" id="PTHR22911">
    <property type="entry name" value="ACYL-MALONYL CONDENSING ENZYME-RELATED"/>
    <property type="match status" value="1"/>
</dbReference>
<name>A0A1Q9G6F8_9GAMM</name>
<keyword evidence="1" id="KW-0472">Membrane</keyword>
<reference evidence="3 4" key="1">
    <citation type="submission" date="2016-09" db="EMBL/GenBank/DDBJ databases">
        <title>Photobacterium proteolyticum sp. nov. a protease producing bacterium isolated from ocean sediments of Laizhou Bay.</title>
        <authorList>
            <person name="Li Y."/>
        </authorList>
    </citation>
    <scope>NUCLEOTIDE SEQUENCE [LARGE SCALE GENOMIC DNA]</scope>
    <source>
        <strain evidence="3 4">13-12</strain>
    </source>
</reference>
<dbReference type="EMBL" id="MJIL01000100">
    <property type="protein sequence ID" value="OLQ69864.1"/>
    <property type="molecule type" value="Genomic_DNA"/>
</dbReference>
<dbReference type="GO" id="GO:0016020">
    <property type="term" value="C:membrane"/>
    <property type="evidence" value="ECO:0007669"/>
    <property type="project" value="InterPro"/>
</dbReference>
<feature type="transmembrane region" description="Helical" evidence="1">
    <location>
        <begin position="215"/>
        <end position="241"/>
    </location>
</feature>
<evidence type="ECO:0000259" key="2">
    <source>
        <dbReference type="Pfam" id="PF00892"/>
    </source>
</evidence>
<feature type="transmembrane region" description="Helical" evidence="1">
    <location>
        <begin position="150"/>
        <end position="172"/>
    </location>
</feature>
<protein>
    <recommendedName>
        <fullName evidence="2">EamA domain-containing protein</fullName>
    </recommendedName>
</protein>
<sequence length="294" mass="31299">MGYEWLALGAALLWALSSLISVAPARHLGAFAYSRWRMACVTLMLSVMAVFNGGWDSMQWNYAWIMILSGLVGIFIGDTALFSCFNRIGPRRGGLLFSCHAVFSALLGIWLFNEALLGWKLAGGLLVFLGVISAIFFGQQKSHAWEEIQGKLWIAIALGLVAALCQSLGAVIAKPVMQTNIDPIAASAVRMASAFGAHLLLRVSGAPLLRPVKPITLPILTMVAANGFLAMAVGMTLILYALRYGDVGMVALLSSTTPIMVLPLLWLHTGSIPNKSAWVGAVLAVIGTGLIVSS</sequence>